<keyword evidence="3 4" id="KW-0592">Phosphate transport</keyword>
<evidence type="ECO:0000256" key="4">
    <source>
        <dbReference type="PIRNR" id="PIRNR002756"/>
    </source>
</evidence>
<evidence type="ECO:0000256" key="1">
    <source>
        <dbReference type="ARBA" id="ARBA00008725"/>
    </source>
</evidence>
<evidence type="ECO:0000256" key="5">
    <source>
        <dbReference type="SAM" id="MobiDB-lite"/>
    </source>
</evidence>
<gene>
    <name evidence="8" type="primary">pstS</name>
    <name evidence="8" type="ORF">G9H71_13700</name>
</gene>
<dbReference type="CDD" id="cd13565">
    <property type="entry name" value="PBP2_PstS"/>
    <property type="match status" value="1"/>
</dbReference>
<reference evidence="8 9" key="1">
    <citation type="submission" date="2020-03" db="EMBL/GenBank/DDBJ databases">
        <title>Two novel Motilibacter sp.</title>
        <authorList>
            <person name="Liu S."/>
        </authorList>
    </citation>
    <scope>NUCLEOTIDE SEQUENCE [LARGE SCALE GENOMIC DNA]</scope>
    <source>
        <strain evidence="8 9">E257</strain>
    </source>
</reference>
<comment type="caution">
    <text evidence="8">The sequence shown here is derived from an EMBL/GenBank/DDBJ whole genome shotgun (WGS) entry which is preliminary data.</text>
</comment>
<name>A0ABX0GZ57_9ACTN</name>
<evidence type="ECO:0000313" key="8">
    <source>
        <dbReference type="EMBL" id="NHC14837.1"/>
    </source>
</evidence>
<protein>
    <recommendedName>
        <fullName evidence="4">Phosphate-binding protein</fullName>
    </recommendedName>
</protein>
<dbReference type="InterPro" id="IPR050962">
    <property type="entry name" value="Phosphate-bind_PstS"/>
</dbReference>
<sequence>MKLHRFGRLSVVALAGSLALAACGSDDNSDETTGSDAPAASAGSSTAPDAGSGGIACPAGGGTLNGAGSSAQQNAVSEWTKAFQEACPDVTINYNASGSGAGRQAFIDKQVAWAGSDSSIKEEEKTQADANCTGGQAINLPMVVGPIAVAYNIEGVDELNLSAKTIAGIFTGQITKWNAAEITAENPDADLPDADIVAVHRSDESGTTQNFARYLDATAKDIWTYGTEQQWPAAIKGGQGANKSAGVADAVSRTAGAIGYVEYSFVEDAGLSAAKVSNDGQSFVELTPENAAAAVADAEVSGTAPDLALSLNYATTAANAYPIVLVTYEIACSAGQPAADANLVKSFLTYTSSTEGQALLTDNGYAPLPEEVRTQVAETVAAITPGA</sequence>
<feature type="region of interest" description="Disordered" evidence="5">
    <location>
        <begin position="25"/>
        <end position="54"/>
    </location>
</feature>
<dbReference type="PROSITE" id="PS51257">
    <property type="entry name" value="PROKAR_LIPOPROTEIN"/>
    <property type="match status" value="1"/>
</dbReference>
<evidence type="ECO:0000256" key="2">
    <source>
        <dbReference type="ARBA" id="ARBA00022448"/>
    </source>
</evidence>
<dbReference type="PANTHER" id="PTHR42996">
    <property type="entry name" value="PHOSPHATE-BINDING PROTEIN PSTS"/>
    <property type="match status" value="1"/>
</dbReference>
<dbReference type="RefSeq" id="WP_166282755.1">
    <property type="nucleotide sequence ID" value="NZ_JAANNP010000011.1"/>
</dbReference>
<feature type="chain" id="PRO_5046284743" description="Phosphate-binding protein" evidence="6">
    <location>
        <begin position="22"/>
        <end position="387"/>
    </location>
</feature>
<evidence type="ECO:0000256" key="3">
    <source>
        <dbReference type="ARBA" id="ARBA00022592"/>
    </source>
</evidence>
<dbReference type="Pfam" id="PF12849">
    <property type="entry name" value="PBP_like_2"/>
    <property type="match status" value="1"/>
</dbReference>
<dbReference type="EMBL" id="JAANNP010000011">
    <property type="protein sequence ID" value="NHC14837.1"/>
    <property type="molecule type" value="Genomic_DNA"/>
</dbReference>
<dbReference type="InterPro" id="IPR024370">
    <property type="entry name" value="PBP_domain"/>
</dbReference>
<evidence type="ECO:0000259" key="7">
    <source>
        <dbReference type="Pfam" id="PF12849"/>
    </source>
</evidence>
<dbReference type="Gene3D" id="3.40.190.10">
    <property type="entry name" value="Periplasmic binding protein-like II"/>
    <property type="match status" value="2"/>
</dbReference>
<keyword evidence="9" id="KW-1185">Reference proteome</keyword>
<dbReference type="InterPro" id="IPR005673">
    <property type="entry name" value="ABC_phos-bd_PstS"/>
</dbReference>
<feature type="compositionally biased region" description="Low complexity" evidence="5">
    <location>
        <begin position="34"/>
        <end position="50"/>
    </location>
</feature>
<dbReference type="SUPFAM" id="SSF53850">
    <property type="entry name" value="Periplasmic binding protein-like II"/>
    <property type="match status" value="1"/>
</dbReference>
<dbReference type="PIRSF" id="PIRSF002756">
    <property type="entry name" value="PstS"/>
    <property type="match status" value="1"/>
</dbReference>
<evidence type="ECO:0000256" key="6">
    <source>
        <dbReference type="SAM" id="SignalP"/>
    </source>
</evidence>
<keyword evidence="6" id="KW-0732">Signal</keyword>
<organism evidence="8 9">
    <name type="scientific">Motilibacter deserti</name>
    <dbReference type="NCBI Taxonomy" id="2714956"/>
    <lineage>
        <taxon>Bacteria</taxon>
        <taxon>Bacillati</taxon>
        <taxon>Actinomycetota</taxon>
        <taxon>Actinomycetes</taxon>
        <taxon>Motilibacterales</taxon>
        <taxon>Motilibacteraceae</taxon>
        <taxon>Motilibacter</taxon>
    </lineage>
</organism>
<feature type="signal peptide" evidence="6">
    <location>
        <begin position="1"/>
        <end position="21"/>
    </location>
</feature>
<dbReference type="PANTHER" id="PTHR42996:SF1">
    <property type="entry name" value="PHOSPHATE-BINDING PROTEIN PSTS"/>
    <property type="match status" value="1"/>
</dbReference>
<accession>A0ABX0GZ57</accession>
<proteinExistence type="inferred from homology"/>
<dbReference type="NCBIfam" id="TIGR00975">
    <property type="entry name" value="3a0107s03"/>
    <property type="match status" value="1"/>
</dbReference>
<evidence type="ECO:0000313" key="9">
    <source>
        <dbReference type="Proteomes" id="UP000800981"/>
    </source>
</evidence>
<feature type="domain" description="PBP" evidence="7">
    <location>
        <begin position="60"/>
        <end position="353"/>
    </location>
</feature>
<keyword evidence="2 4" id="KW-0813">Transport</keyword>
<dbReference type="Proteomes" id="UP000800981">
    <property type="component" value="Unassembled WGS sequence"/>
</dbReference>
<comment type="similarity">
    <text evidence="1 4">Belongs to the PstS family.</text>
</comment>